<name>A0A1S7Q452_9HYPH</name>
<dbReference type="Proteomes" id="UP000191988">
    <property type="component" value="Unassembled WGS sequence"/>
</dbReference>
<dbReference type="EMBL" id="FBWK01000034">
    <property type="protein sequence ID" value="CUX30599.1"/>
    <property type="molecule type" value="Genomic_DNA"/>
</dbReference>
<evidence type="ECO:0000313" key="2">
    <source>
        <dbReference type="Proteomes" id="UP000191988"/>
    </source>
</evidence>
<sequence>MRRHVADMIVMEGPAQSAGDDPRLSYSIRITAKTTIKTV</sequence>
<reference evidence="2" key="1">
    <citation type="submission" date="2016-01" db="EMBL/GenBank/DDBJ databases">
        <authorList>
            <person name="Regsiter A."/>
            <person name="william w."/>
        </authorList>
    </citation>
    <scope>NUCLEOTIDE SEQUENCE [LARGE SCALE GENOMIC DNA]</scope>
    <source>
        <strain evidence="2">CFBP 6623</strain>
    </source>
</reference>
<organism evidence="1 2">
    <name type="scientific">Agrobacterium tomkonis CFBP 6623</name>
    <dbReference type="NCBI Taxonomy" id="1183432"/>
    <lineage>
        <taxon>Bacteria</taxon>
        <taxon>Pseudomonadati</taxon>
        <taxon>Pseudomonadota</taxon>
        <taxon>Alphaproteobacteria</taxon>
        <taxon>Hyphomicrobiales</taxon>
        <taxon>Rhizobiaceae</taxon>
        <taxon>Rhizobium/Agrobacterium group</taxon>
        <taxon>Agrobacterium</taxon>
        <taxon>Agrobacterium tumefaciens complex</taxon>
    </lineage>
</organism>
<accession>A0A1S7Q452</accession>
<dbReference type="STRING" id="1183432.AGR3A_Cc40022"/>
<protein>
    <submittedName>
        <fullName evidence="1">Uncharacterized protein</fullName>
    </submittedName>
</protein>
<gene>
    <name evidence="1" type="ORF">AGR3A_Cc40022</name>
</gene>
<dbReference type="AlphaFoldDB" id="A0A1S7Q452"/>
<keyword evidence="2" id="KW-1185">Reference proteome</keyword>
<evidence type="ECO:0000313" key="1">
    <source>
        <dbReference type="EMBL" id="CUX30599.1"/>
    </source>
</evidence>
<proteinExistence type="predicted"/>